<name>A0A377QYY6_9NEIS</name>
<dbReference type="Gene3D" id="3.30.70.260">
    <property type="match status" value="1"/>
</dbReference>
<feature type="region of interest" description="Disordered" evidence="2">
    <location>
        <begin position="1"/>
        <end position="54"/>
    </location>
</feature>
<feature type="domain" description="ACT" evidence="3">
    <location>
        <begin position="56"/>
        <end position="130"/>
    </location>
</feature>
<proteinExistence type="inferred from homology"/>
<dbReference type="CDD" id="cd04872">
    <property type="entry name" value="ACT_1ZPV"/>
    <property type="match status" value="1"/>
</dbReference>
<dbReference type="AlphaFoldDB" id="A0A377QYY6"/>
<organism evidence="4 5">
    <name type="scientific">Kingella potus</name>
    <dbReference type="NCBI Taxonomy" id="265175"/>
    <lineage>
        <taxon>Bacteria</taxon>
        <taxon>Pseudomonadati</taxon>
        <taxon>Pseudomonadota</taxon>
        <taxon>Betaproteobacteria</taxon>
        <taxon>Neisseriales</taxon>
        <taxon>Neisseriaceae</taxon>
        <taxon>Kingella</taxon>
    </lineage>
</organism>
<comment type="similarity">
    <text evidence="1">Belongs to the UPF0237 family.</text>
</comment>
<evidence type="ECO:0000259" key="3">
    <source>
        <dbReference type="PROSITE" id="PS51671"/>
    </source>
</evidence>
<dbReference type="NCBIfam" id="NF001220">
    <property type="entry name" value="PRK00194.1"/>
    <property type="match status" value="1"/>
</dbReference>
<dbReference type="EMBL" id="UGJJ01000001">
    <property type="protein sequence ID" value="STQ99950.1"/>
    <property type="molecule type" value="Genomic_DNA"/>
</dbReference>
<dbReference type="Proteomes" id="UP000254293">
    <property type="component" value="Unassembled WGS sequence"/>
</dbReference>
<sequence>MRPVSRRPNPPARVQKTLRKPVSNYPSAFQTASWPKQTNRQKESKMSQTQASSHSVLTVIGKDRIGIVYDVSKLLAEHRINILNISQQLMDDYFTMIILIDTGKCPQSREEMLAVFAEAGKRLALDIRMQNEELFNAMHRI</sequence>
<dbReference type="InterPro" id="IPR045865">
    <property type="entry name" value="ACT-like_dom_sf"/>
</dbReference>
<protein>
    <recommendedName>
        <fullName evidence="1">UPF0237 protein NCTC13336_00138</fullName>
    </recommendedName>
</protein>
<evidence type="ECO:0000256" key="2">
    <source>
        <dbReference type="SAM" id="MobiDB-lite"/>
    </source>
</evidence>
<dbReference type="FunFam" id="3.30.70.260:FF:000032">
    <property type="entry name" value="UPF0237 protein SP_0238"/>
    <property type="match status" value="1"/>
</dbReference>
<evidence type="ECO:0000313" key="5">
    <source>
        <dbReference type="Proteomes" id="UP000254293"/>
    </source>
</evidence>
<dbReference type="InterPro" id="IPR050990">
    <property type="entry name" value="UPF0237/GcvR_regulator"/>
</dbReference>
<dbReference type="InterPro" id="IPR002912">
    <property type="entry name" value="ACT_dom"/>
</dbReference>
<dbReference type="PANTHER" id="PTHR34875">
    <property type="entry name" value="UPF0237 PROTEIN MJ1558"/>
    <property type="match status" value="1"/>
</dbReference>
<gene>
    <name evidence="4" type="ORF">NCTC13336_00138</name>
</gene>
<feature type="compositionally biased region" description="Polar residues" evidence="2">
    <location>
        <begin position="24"/>
        <end position="38"/>
    </location>
</feature>
<dbReference type="InterPro" id="IPR022986">
    <property type="entry name" value="UPF0237_ACT"/>
</dbReference>
<evidence type="ECO:0000256" key="1">
    <source>
        <dbReference type="HAMAP-Rule" id="MF_01054"/>
    </source>
</evidence>
<evidence type="ECO:0000313" key="4">
    <source>
        <dbReference type="EMBL" id="STQ99950.1"/>
    </source>
</evidence>
<dbReference type="PANTHER" id="PTHR34875:SF6">
    <property type="entry name" value="UPF0237 PROTEIN MJ1558"/>
    <property type="match status" value="1"/>
</dbReference>
<keyword evidence="5" id="KW-1185">Reference proteome</keyword>
<dbReference type="SUPFAM" id="SSF55021">
    <property type="entry name" value="ACT-like"/>
    <property type="match status" value="1"/>
</dbReference>
<accession>A0A377QYY6</accession>
<reference evidence="4 5" key="1">
    <citation type="submission" date="2018-06" db="EMBL/GenBank/DDBJ databases">
        <authorList>
            <consortium name="Pathogen Informatics"/>
            <person name="Doyle S."/>
        </authorList>
    </citation>
    <scope>NUCLEOTIDE SEQUENCE [LARGE SCALE GENOMIC DNA]</scope>
    <source>
        <strain evidence="4 5">NCTC13336</strain>
    </source>
</reference>
<dbReference type="HAMAP" id="MF_01054">
    <property type="entry name" value="UPF0237"/>
    <property type="match status" value="1"/>
</dbReference>
<dbReference type="PROSITE" id="PS51671">
    <property type="entry name" value="ACT"/>
    <property type="match status" value="1"/>
</dbReference>
<dbReference type="Pfam" id="PF13740">
    <property type="entry name" value="ACT_6"/>
    <property type="match status" value="1"/>
</dbReference>